<dbReference type="PROSITE" id="PS50088">
    <property type="entry name" value="ANK_REPEAT"/>
    <property type="match status" value="1"/>
</dbReference>
<dbReference type="InterPro" id="IPR036770">
    <property type="entry name" value="Ankyrin_rpt-contain_sf"/>
</dbReference>
<evidence type="ECO:0000256" key="3">
    <source>
        <dbReference type="PROSITE-ProRule" id="PRU00023"/>
    </source>
</evidence>
<dbReference type="SUPFAM" id="SSF48403">
    <property type="entry name" value="Ankyrin repeat"/>
    <property type="match status" value="1"/>
</dbReference>
<feature type="transmembrane region" description="Helical" evidence="4">
    <location>
        <begin position="79"/>
        <end position="98"/>
    </location>
</feature>
<dbReference type="InterPro" id="IPR002110">
    <property type="entry name" value="Ankyrin_rpt"/>
</dbReference>
<accession>A0AAV4IFJ3</accession>
<comment type="caution">
    <text evidence="5">The sequence shown here is derived from an EMBL/GenBank/DDBJ whole genome shotgun (WGS) entry which is preliminary data.</text>
</comment>
<feature type="repeat" description="ANK" evidence="3">
    <location>
        <begin position="188"/>
        <end position="220"/>
    </location>
</feature>
<gene>
    <name evidence="5" type="ORF">ElyMa_004752900</name>
</gene>
<keyword evidence="4" id="KW-0472">Membrane</keyword>
<organism evidence="5 6">
    <name type="scientific">Elysia marginata</name>
    <dbReference type="NCBI Taxonomy" id="1093978"/>
    <lineage>
        <taxon>Eukaryota</taxon>
        <taxon>Metazoa</taxon>
        <taxon>Spiralia</taxon>
        <taxon>Lophotrochozoa</taxon>
        <taxon>Mollusca</taxon>
        <taxon>Gastropoda</taxon>
        <taxon>Heterobranchia</taxon>
        <taxon>Euthyneura</taxon>
        <taxon>Panpulmonata</taxon>
        <taxon>Sacoglossa</taxon>
        <taxon>Placobranchoidea</taxon>
        <taxon>Plakobranchidae</taxon>
        <taxon>Elysia</taxon>
    </lineage>
</organism>
<dbReference type="Proteomes" id="UP000762676">
    <property type="component" value="Unassembled WGS sequence"/>
</dbReference>
<keyword evidence="4" id="KW-1133">Transmembrane helix</keyword>
<sequence length="451" mass="51438">MEMDNYQLTEAICRQDIKKVKRILASGKYSVNGDEMWRDPPLIECVASQRRCDIKEDARRCEILKLLVDVGADLNVQSFLTWPYAATAVIIAAGRGYLKCLQFLVKSGADLTITCEGGSTALILAVMVGNLACVMYLLQVMPIPILNHRRHDGMTALMMAASRYSENNANCLQQLIEKPIDLDVKNGDGSTALILALQVNFFMAVELLLHKGASVKIVTHSGDSLLTLLPDSEHNYIPEFMHHGFDLTMSRRNRFSLHKALIRINSKRVRDLVMNGFPPLNFRVKKFAALRSTPVSPLAVAILNKLFQVAKYLIINRFFTHYDAVRLCWEPEIRKTLQHTSEIQSNRQYVQYTSDARSIAARNRLEILDFLSTRPLPLRDLCMIIISSILSHDFASMPPVTRNSEDRWVCRPTFRERVQLLEIPPVFKRELLHRTPYAGLPCQHWFDITLR</sequence>
<protein>
    <submittedName>
        <fullName evidence="5">Kinase D-interacting substrate of 220 kDa</fullName>
    </submittedName>
</protein>
<dbReference type="PANTHER" id="PTHR24173:SF74">
    <property type="entry name" value="ANKYRIN REPEAT DOMAIN-CONTAINING PROTEIN 16"/>
    <property type="match status" value="1"/>
</dbReference>
<evidence type="ECO:0000256" key="1">
    <source>
        <dbReference type="ARBA" id="ARBA00022737"/>
    </source>
</evidence>
<evidence type="ECO:0000313" key="6">
    <source>
        <dbReference type="Proteomes" id="UP000762676"/>
    </source>
</evidence>
<dbReference type="Pfam" id="PF12796">
    <property type="entry name" value="Ank_2"/>
    <property type="match status" value="2"/>
</dbReference>
<dbReference type="SMART" id="SM00248">
    <property type="entry name" value="ANK"/>
    <property type="match status" value="6"/>
</dbReference>
<keyword evidence="5" id="KW-0418">Kinase</keyword>
<dbReference type="Gene3D" id="1.25.40.20">
    <property type="entry name" value="Ankyrin repeat-containing domain"/>
    <property type="match status" value="2"/>
</dbReference>
<dbReference type="GO" id="GO:0016301">
    <property type="term" value="F:kinase activity"/>
    <property type="evidence" value="ECO:0007669"/>
    <property type="project" value="UniProtKB-KW"/>
</dbReference>
<proteinExistence type="predicted"/>
<keyword evidence="2 3" id="KW-0040">ANK repeat</keyword>
<dbReference type="EMBL" id="BMAT01009538">
    <property type="protein sequence ID" value="GFS08278.1"/>
    <property type="molecule type" value="Genomic_DNA"/>
</dbReference>
<evidence type="ECO:0000256" key="4">
    <source>
        <dbReference type="SAM" id="Phobius"/>
    </source>
</evidence>
<dbReference type="PANTHER" id="PTHR24173">
    <property type="entry name" value="ANKYRIN REPEAT CONTAINING"/>
    <property type="match status" value="1"/>
</dbReference>
<evidence type="ECO:0000256" key="2">
    <source>
        <dbReference type="ARBA" id="ARBA00023043"/>
    </source>
</evidence>
<keyword evidence="6" id="KW-1185">Reference proteome</keyword>
<keyword evidence="4" id="KW-0812">Transmembrane</keyword>
<reference evidence="5 6" key="1">
    <citation type="journal article" date="2021" name="Elife">
        <title>Chloroplast acquisition without the gene transfer in kleptoplastic sea slugs, Plakobranchus ocellatus.</title>
        <authorList>
            <person name="Maeda T."/>
            <person name="Takahashi S."/>
            <person name="Yoshida T."/>
            <person name="Shimamura S."/>
            <person name="Takaki Y."/>
            <person name="Nagai Y."/>
            <person name="Toyoda A."/>
            <person name="Suzuki Y."/>
            <person name="Arimoto A."/>
            <person name="Ishii H."/>
            <person name="Satoh N."/>
            <person name="Nishiyama T."/>
            <person name="Hasebe M."/>
            <person name="Maruyama T."/>
            <person name="Minagawa J."/>
            <person name="Obokata J."/>
            <person name="Shigenobu S."/>
        </authorList>
    </citation>
    <scope>NUCLEOTIDE SEQUENCE [LARGE SCALE GENOMIC DNA]</scope>
</reference>
<keyword evidence="1" id="KW-0677">Repeat</keyword>
<keyword evidence="5" id="KW-0808">Transferase</keyword>
<name>A0AAV4IFJ3_9GAST</name>
<evidence type="ECO:0000313" key="5">
    <source>
        <dbReference type="EMBL" id="GFS08278.1"/>
    </source>
</evidence>
<dbReference type="AlphaFoldDB" id="A0AAV4IFJ3"/>
<feature type="transmembrane region" description="Helical" evidence="4">
    <location>
        <begin position="119"/>
        <end position="138"/>
    </location>
</feature>